<keyword evidence="3" id="KW-0175">Coiled coil</keyword>
<dbReference type="AlphaFoldDB" id="A0A1A7QWP7"/>
<dbReference type="Proteomes" id="UP000248987">
    <property type="component" value="Unassembled WGS sequence"/>
</dbReference>
<dbReference type="OrthoDB" id="1145062at2"/>
<dbReference type="SMART" id="SM00935">
    <property type="entry name" value="OmpH"/>
    <property type="match status" value="1"/>
</dbReference>
<dbReference type="GO" id="GO:0005829">
    <property type="term" value="C:cytosol"/>
    <property type="evidence" value="ECO:0007669"/>
    <property type="project" value="TreeGrafter"/>
</dbReference>
<comment type="caution">
    <text evidence="4">The sequence shown here is derived from an EMBL/GenBank/DDBJ whole genome shotgun (WGS) entry which is preliminary data.</text>
</comment>
<dbReference type="SUPFAM" id="SSF111384">
    <property type="entry name" value="OmpH-like"/>
    <property type="match status" value="1"/>
</dbReference>
<sequence>MKKGFIALLTLVMLSSCQEQTKIGFVDNSKLINDYQKKKDIEAKFQVEIDAFNKKVDSIGQSFQAQAAEMQGQDPNMVQKSSQEKYQALAQQYQRFQQQFQMEEQQIQKESQSQIDTLIKEVKAFVKGYGEKNGYSYILGSNEAGSVMYGDDSQDLTKTILEALNAEGKKD</sequence>
<accession>A0A1A7QWP7</accession>
<feature type="coiled-coil region" evidence="3">
    <location>
        <begin position="79"/>
        <end position="113"/>
    </location>
</feature>
<reference evidence="4 5" key="1">
    <citation type="submission" date="2018-06" db="EMBL/GenBank/DDBJ databases">
        <title>Genomic Encyclopedia of Archaeal and Bacterial Type Strains, Phase II (KMG-II): from individual species to whole genera.</title>
        <authorList>
            <person name="Goeker M."/>
        </authorList>
    </citation>
    <scope>NUCLEOTIDE SEQUENCE [LARGE SCALE GENOMIC DNA]</scope>
    <source>
        <strain evidence="4 5">DSM 12408</strain>
    </source>
</reference>
<dbReference type="GO" id="GO:0050821">
    <property type="term" value="P:protein stabilization"/>
    <property type="evidence" value="ECO:0007669"/>
    <property type="project" value="TreeGrafter"/>
</dbReference>
<evidence type="ECO:0000256" key="3">
    <source>
        <dbReference type="SAM" id="Coils"/>
    </source>
</evidence>
<evidence type="ECO:0000313" key="5">
    <source>
        <dbReference type="Proteomes" id="UP000248987"/>
    </source>
</evidence>
<dbReference type="GO" id="GO:0051082">
    <property type="term" value="F:unfolded protein binding"/>
    <property type="evidence" value="ECO:0007669"/>
    <property type="project" value="InterPro"/>
</dbReference>
<dbReference type="Gene3D" id="3.30.910.20">
    <property type="entry name" value="Skp domain"/>
    <property type="match status" value="1"/>
</dbReference>
<evidence type="ECO:0000256" key="2">
    <source>
        <dbReference type="ARBA" id="ARBA00022729"/>
    </source>
</evidence>
<dbReference type="RefSeq" id="WP_066437105.1">
    <property type="nucleotide sequence ID" value="NZ_LZRN01000040.1"/>
</dbReference>
<dbReference type="PANTHER" id="PTHR35089">
    <property type="entry name" value="CHAPERONE PROTEIN SKP"/>
    <property type="match status" value="1"/>
</dbReference>
<dbReference type="Pfam" id="PF03938">
    <property type="entry name" value="OmpH"/>
    <property type="match status" value="1"/>
</dbReference>
<keyword evidence="2" id="KW-0732">Signal</keyword>
<dbReference type="PANTHER" id="PTHR35089:SF1">
    <property type="entry name" value="CHAPERONE PROTEIN SKP"/>
    <property type="match status" value="1"/>
</dbReference>
<organism evidence="4 5">
    <name type="scientific">Gelidibacter algens</name>
    <dbReference type="NCBI Taxonomy" id="49280"/>
    <lineage>
        <taxon>Bacteria</taxon>
        <taxon>Pseudomonadati</taxon>
        <taxon>Bacteroidota</taxon>
        <taxon>Flavobacteriia</taxon>
        <taxon>Flavobacteriales</taxon>
        <taxon>Flavobacteriaceae</taxon>
        <taxon>Gelidibacter</taxon>
    </lineage>
</organism>
<keyword evidence="5" id="KW-1185">Reference proteome</keyword>
<protein>
    <submittedName>
        <fullName evidence="4">Outer membrane protein</fullName>
    </submittedName>
</protein>
<proteinExistence type="inferred from homology"/>
<gene>
    <name evidence="4" type="ORF">LX77_01899</name>
</gene>
<evidence type="ECO:0000256" key="1">
    <source>
        <dbReference type="ARBA" id="ARBA00009091"/>
    </source>
</evidence>
<dbReference type="EMBL" id="QLLQ01000006">
    <property type="protein sequence ID" value="RAJ24347.1"/>
    <property type="molecule type" value="Genomic_DNA"/>
</dbReference>
<dbReference type="STRING" id="49280.A9996_15480"/>
<name>A0A1A7QWP7_9FLAO</name>
<dbReference type="InterPro" id="IPR005632">
    <property type="entry name" value="Chaperone_Skp"/>
</dbReference>
<dbReference type="InterPro" id="IPR024930">
    <property type="entry name" value="Skp_dom_sf"/>
</dbReference>
<dbReference type="PROSITE" id="PS51257">
    <property type="entry name" value="PROKAR_LIPOPROTEIN"/>
    <property type="match status" value="1"/>
</dbReference>
<comment type="similarity">
    <text evidence="1">Belongs to the Skp family.</text>
</comment>
<evidence type="ECO:0000313" key="4">
    <source>
        <dbReference type="EMBL" id="RAJ24347.1"/>
    </source>
</evidence>